<dbReference type="EC" id="2.6.1.9" evidence="2"/>
<dbReference type="InterPro" id="IPR015421">
    <property type="entry name" value="PyrdxlP-dep_Trfase_major"/>
</dbReference>
<keyword evidence="3" id="KW-1185">Reference proteome</keyword>
<protein>
    <submittedName>
        <fullName evidence="2">Histidinol-phosphate aminotransferase 2 (Imidazole acetol-phosphate transaminase 2)</fullName>
        <ecNumber evidence="2">2.6.1.9</ecNumber>
    </submittedName>
</protein>
<dbReference type="InterPro" id="IPR015424">
    <property type="entry name" value="PyrdxlP-dep_Trfase"/>
</dbReference>
<accession>A0A564ZGK2</accession>
<evidence type="ECO:0000313" key="3">
    <source>
        <dbReference type="Proteomes" id="UP000334340"/>
    </source>
</evidence>
<dbReference type="InterPro" id="IPR015422">
    <property type="entry name" value="PyrdxlP-dep_Trfase_small"/>
</dbReference>
<dbReference type="Gene3D" id="3.40.640.10">
    <property type="entry name" value="Type I PLP-dependent aspartate aminotransferase-like (Major domain)"/>
    <property type="match status" value="1"/>
</dbReference>
<dbReference type="GO" id="GO:0030170">
    <property type="term" value="F:pyridoxal phosphate binding"/>
    <property type="evidence" value="ECO:0007669"/>
    <property type="project" value="InterPro"/>
</dbReference>
<dbReference type="AlphaFoldDB" id="A0A564ZGK2"/>
<evidence type="ECO:0000313" key="2">
    <source>
        <dbReference type="EMBL" id="VUZ84293.1"/>
    </source>
</evidence>
<reference evidence="2 3" key="1">
    <citation type="submission" date="2019-07" db="EMBL/GenBank/DDBJ databases">
        <authorList>
            <person name="Cremers G."/>
        </authorList>
    </citation>
    <scope>NUCLEOTIDE SEQUENCE [LARGE SCALE GENOMIC DNA]</scope>
</reference>
<gene>
    <name evidence="2" type="ORF">MELA_00664</name>
</gene>
<proteinExistence type="predicted"/>
<dbReference type="EMBL" id="CABIKM010000011">
    <property type="protein sequence ID" value="VUZ84293.1"/>
    <property type="molecule type" value="Genomic_DNA"/>
</dbReference>
<dbReference type="CDD" id="cd00609">
    <property type="entry name" value="AAT_like"/>
    <property type="match status" value="1"/>
</dbReference>
<dbReference type="GO" id="GO:0004400">
    <property type="term" value="F:histidinol-phosphate transaminase activity"/>
    <property type="evidence" value="ECO:0007669"/>
    <property type="project" value="UniProtKB-EC"/>
</dbReference>
<dbReference type="Gene3D" id="3.90.1150.10">
    <property type="entry name" value="Aspartate Aminotransferase, domain 1"/>
    <property type="match status" value="1"/>
</dbReference>
<feature type="domain" description="Aminotransferase class I/classII large" evidence="1">
    <location>
        <begin position="36"/>
        <end position="355"/>
    </location>
</feature>
<organism evidence="2 3">
    <name type="scientific">Candidatus Methylomirabilis lanthanidiphila</name>
    <dbReference type="NCBI Taxonomy" id="2211376"/>
    <lineage>
        <taxon>Bacteria</taxon>
        <taxon>Candidatus Methylomirabilota</taxon>
        <taxon>Candidatus Methylomirabilia</taxon>
        <taxon>Candidatus Methylomirabilales</taxon>
        <taxon>Candidatus Methylomirabilaceae</taxon>
        <taxon>Candidatus Methylomirabilis</taxon>
    </lineage>
</organism>
<dbReference type="Proteomes" id="UP000334340">
    <property type="component" value="Unassembled WGS sequence"/>
</dbReference>
<dbReference type="InterPro" id="IPR004839">
    <property type="entry name" value="Aminotransferase_I/II_large"/>
</dbReference>
<name>A0A564ZGK2_9BACT</name>
<keyword evidence="2" id="KW-0032">Aminotransferase</keyword>
<keyword evidence="2" id="KW-0808">Transferase</keyword>
<sequence length="369" mass="40483">MTIVPRSEVVRLVRAEHGGRLPLVTDLPAHAREGLLDFSTTVHAYGPPPEVRQALQEACLEEYPDPDASAFCALAAKVGGVPVKWVMAGSGSVEFLRLIPLSYVRPRDPVLIIGPTFDEYRVGVEVMGGIIHEVRAKPERGFRSDIGAVVKTIRSVRPRLIFLCNPNNPTGHYLSEAEVCEILRACGQGIVVMDEAFINFVAKPWASTRLLQAGPVILVRSMTKDYALPGVRLGYALGDPMLLDPLRKVQVPWSVSSLAQAAGIAAFSEKDYLPKVMRVVREDARVFVEELRAEGLGVVHEAAHFCLISVADGDEAAESLCRFGMLVRSCRSFGLKAYIRVGPRRPEENARLIQAMRTAHSYQPSAFSE</sequence>
<dbReference type="SUPFAM" id="SSF53383">
    <property type="entry name" value="PLP-dependent transferases"/>
    <property type="match status" value="1"/>
</dbReference>
<dbReference type="Pfam" id="PF00155">
    <property type="entry name" value="Aminotran_1_2"/>
    <property type="match status" value="1"/>
</dbReference>
<evidence type="ECO:0000259" key="1">
    <source>
        <dbReference type="Pfam" id="PF00155"/>
    </source>
</evidence>
<dbReference type="PANTHER" id="PTHR42885">
    <property type="entry name" value="HISTIDINOL-PHOSPHATE AMINOTRANSFERASE-RELATED"/>
    <property type="match status" value="1"/>
</dbReference>